<proteinExistence type="inferred from homology"/>
<keyword evidence="5" id="KW-1185">Reference proteome</keyword>
<dbReference type="PANTHER" id="PTHR16222">
    <property type="entry name" value="ADP-RIBOSYLGLYCOHYDROLASE"/>
    <property type="match status" value="1"/>
</dbReference>
<feature type="binding site" evidence="3">
    <location>
        <position position="63"/>
    </location>
    <ligand>
        <name>Mg(2+)</name>
        <dbReference type="ChEBI" id="CHEBI:18420"/>
        <label>1</label>
    </ligand>
</feature>
<comment type="caution">
    <text evidence="4">The sequence shown here is derived from an EMBL/GenBank/DDBJ whole genome shotgun (WGS) entry which is preliminary data.</text>
</comment>
<dbReference type="Proteomes" id="UP000535491">
    <property type="component" value="Unassembled WGS sequence"/>
</dbReference>
<dbReference type="AlphaFoldDB" id="A0A7W2A9G3"/>
<dbReference type="RefSeq" id="WP_181752392.1">
    <property type="nucleotide sequence ID" value="NZ_JACEIQ010000012.1"/>
</dbReference>
<keyword evidence="3" id="KW-0479">Metal-binding</keyword>
<feature type="binding site" evidence="3">
    <location>
        <position position="266"/>
    </location>
    <ligand>
        <name>Mg(2+)</name>
        <dbReference type="ChEBI" id="CHEBI:18420"/>
        <label>1</label>
    </ligand>
</feature>
<dbReference type="EMBL" id="JACEIQ010000012">
    <property type="protein sequence ID" value="MBA4495152.1"/>
    <property type="molecule type" value="Genomic_DNA"/>
</dbReference>
<organism evidence="4 5">
    <name type="scientific">Paenactinomyces guangxiensis</name>
    <dbReference type="NCBI Taxonomy" id="1490290"/>
    <lineage>
        <taxon>Bacteria</taxon>
        <taxon>Bacillati</taxon>
        <taxon>Bacillota</taxon>
        <taxon>Bacilli</taxon>
        <taxon>Bacillales</taxon>
        <taxon>Thermoactinomycetaceae</taxon>
        <taxon>Paenactinomyces</taxon>
    </lineage>
</organism>
<gene>
    <name evidence="4" type="ORF">H1191_12625</name>
</gene>
<keyword evidence="3" id="KW-0460">Magnesium</keyword>
<dbReference type="InterPro" id="IPR036705">
    <property type="entry name" value="Ribosyl_crysJ1_sf"/>
</dbReference>
<comment type="cofactor">
    <cofactor evidence="3">
        <name>Mg(2+)</name>
        <dbReference type="ChEBI" id="CHEBI:18420"/>
    </cofactor>
    <text evidence="3">Binds 2 magnesium ions per subunit.</text>
</comment>
<dbReference type="InterPro" id="IPR005502">
    <property type="entry name" value="Ribosyl_crysJ1"/>
</dbReference>
<dbReference type="Pfam" id="PF03747">
    <property type="entry name" value="ADP_ribosyl_GH"/>
    <property type="match status" value="1"/>
</dbReference>
<dbReference type="PANTHER" id="PTHR16222:SF24">
    <property type="entry name" value="ADP-RIBOSYLHYDROLASE ARH3"/>
    <property type="match status" value="1"/>
</dbReference>
<evidence type="ECO:0000313" key="4">
    <source>
        <dbReference type="EMBL" id="MBA4495152.1"/>
    </source>
</evidence>
<accession>A0A7W2A9G3</accession>
<keyword evidence="2 4" id="KW-0378">Hydrolase</keyword>
<feature type="binding site" evidence="3">
    <location>
        <position position="61"/>
    </location>
    <ligand>
        <name>Mg(2+)</name>
        <dbReference type="ChEBI" id="CHEBI:18420"/>
        <label>1</label>
    </ligand>
</feature>
<feature type="binding site" evidence="3">
    <location>
        <position position="62"/>
    </location>
    <ligand>
        <name>Mg(2+)</name>
        <dbReference type="ChEBI" id="CHEBI:18420"/>
        <label>1</label>
    </ligand>
</feature>
<evidence type="ECO:0000256" key="3">
    <source>
        <dbReference type="PIRSR" id="PIRSR605502-1"/>
    </source>
</evidence>
<feature type="binding site" evidence="3">
    <location>
        <position position="268"/>
    </location>
    <ligand>
        <name>Mg(2+)</name>
        <dbReference type="ChEBI" id="CHEBI:18420"/>
        <label>1</label>
    </ligand>
</feature>
<dbReference type="GO" id="GO:0016787">
    <property type="term" value="F:hydrolase activity"/>
    <property type="evidence" value="ECO:0007669"/>
    <property type="project" value="UniProtKB-KW"/>
</dbReference>
<dbReference type="InterPro" id="IPR050792">
    <property type="entry name" value="ADP-ribosylglycohydrolase"/>
</dbReference>
<feature type="binding site" evidence="3">
    <location>
        <position position="269"/>
    </location>
    <ligand>
        <name>Mg(2+)</name>
        <dbReference type="ChEBI" id="CHEBI:18420"/>
        <label>1</label>
    </ligand>
</feature>
<dbReference type="SUPFAM" id="SSF101478">
    <property type="entry name" value="ADP-ribosylglycohydrolase"/>
    <property type="match status" value="1"/>
</dbReference>
<reference evidence="4 5" key="1">
    <citation type="submission" date="2020-07" db="EMBL/GenBank/DDBJ databases">
        <authorList>
            <person name="Feng H."/>
        </authorList>
    </citation>
    <scope>NUCLEOTIDE SEQUENCE [LARGE SCALE GENOMIC DNA]</scope>
    <source>
        <strain evidence="5">s-10</strain>
    </source>
</reference>
<dbReference type="Gene3D" id="1.10.4080.10">
    <property type="entry name" value="ADP-ribosylation/Crystallin J1"/>
    <property type="match status" value="1"/>
</dbReference>
<evidence type="ECO:0000313" key="5">
    <source>
        <dbReference type="Proteomes" id="UP000535491"/>
    </source>
</evidence>
<name>A0A7W2A9G3_9BACL</name>
<comment type="similarity">
    <text evidence="1">Belongs to the ADP-ribosylglycohydrolase family.</text>
</comment>
<evidence type="ECO:0000256" key="2">
    <source>
        <dbReference type="ARBA" id="ARBA00022801"/>
    </source>
</evidence>
<protein>
    <submittedName>
        <fullName evidence="4">ADP-ribosylglycohydrolase family protein</fullName>
    </submittedName>
</protein>
<dbReference type="GO" id="GO:0046872">
    <property type="term" value="F:metal ion binding"/>
    <property type="evidence" value="ECO:0007669"/>
    <property type="project" value="UniProtKB-KW"/>
</dbReference>
<sequence length="315" mass="34344">MKLTKSDRIQGGFWGLLVGDALGVPYEFHPANEIPPQSDIDFTPPAGFHRAHASVPPGTWSDDGAQALCLLDSLLTCGDMNPDDFANRLLEWYEKGKWAVDGYVFDVGNQTSEAIRAFRAGTPSTKAGFVRPNGKGNGSLMRVLPLALWHQGTDADLIEDAHLQSTVTHGHPCNQVCCALYCIWVRRVLSGMQAEDAYLDAVSTLRDIYSGHSTYLQELEWEIRPDEEPHSEGSGYVVDSLRSVRLTISQGSYEEVIKAAVALGNDTDTNAAIAGGLAGVRDGLTAIPEKWMENLRGREFAEPLLKKLLDLSGEG</sequence>
<evidence type="ECO:0000256" key="1">
    <source>
        <dbReference type="ARBA" id="ARBA00010702"/>
    </source>
</evidence>